<protein>
    <submittedName>
        <fullName evidence="3">Uncharacterized protein</fullName>
    </submittedName>
</protein>
<evidence type="ECO:0000313" key="3">
    <source>
        <dbReference type="EMBL" id="RPB26199.1"/>
    </source>
</evidence>
<gene>
    <name evidence="3" type="ORF">L211DRAFT_701418</name>
</gene>
<dbReference type="OrthoDB" id="10562157at2759"/>
<dbReference type="AlphaFoldDB" id="A0A3N4LX99"/>
<dbReference type="EMBL" id="ML121535">
    <property type="protein sequence ID" value="RPB26199.1"/>
    <property type="molecule type" value="Genomic_DNA"/>
</dbReference>
<proteinExistence type="predicted"/>
<dbReference type="Proteomes" id="UP000267821">
    <property type="component" value="Unassembled WGS sequence"/>
</dbReference>
<organism evidence="3 4">
    <name type="scientific">Terfezia boudieri ATCC MYA-4762</name>
    <dbReference type="NCBI Taxonomy" id="1051890"/>
    <lineage>
        <taxon>Eukaryota</taxon>
        <taxon>Fungi</taxon>
        <taxon>Dikarya</taxon>
        <taxon>Ascomycota</taxon>
        <taxon>Pezizomycotina</taxon>
        <taxon>Pezizomycetes</taxon>
        <taxon>Pezizales</taxon>
        <taxon>Pezizaceae</taxon>
        <taxon>Terfezia</taxon>
    </lineage>
</organism>
<feature type="region of interest" description="Disordered" evidence="2">
    <location>
        <begin position="220"/>
        <end position="256"/>
    </location>
</feature>
<reference evidence="3 4" key="1">
    <citation type="journal article" date="2018" name="Nat. Ecol. Evol.">
        <title>Pezizomycetes genomes reveal the molecular basis of ectomycorrhizal truffle lifestyle.</title>
        <authorList>
            <person name="Murat C."/>
            <person name="Payen T."/>
            <person name="Noel B."/>
            <person name="Kuo A."/>
            <person name="Morin E."/>
            <person name="Chen J."/>
            <person name="Kohler A."/>
            <person name="Krizsan K."/>
            <person name="Balestrini R."/>
            <person name="Da Silva C."/>
            <person name="Montanini B."/>
            <person name="Hainaut M."/>
            <person name="Levati E."/>
            <person name="Barry K.W."/>
            <person name="Belfiori B."/>
            <person name="Cichocki N."/>
            <person name="Clum A."/>
            <person name="Dockter R.B."/>
            <person name="Fauchery L."/>
            <person name="Guy J."/>
            <person name="Iotti M."/>
            <person name="Le Tacon F."/>
            <person name="Lindquist E.A."/>
            <person name="Lipzen A."/>
            <person name="Malagnac F."/>
            <person name="Mello A."/>
            <person name="Molinier V."/>
            <person name="Miyauchi S."/>
            <person name="Poulain J."/>
            <person name="Riccioni C."/>
            <person name="Rubini A."/>
            <person name="Sitrit Y."/>
            <person name="Splivallo R."/>
            <person name="Traeger S."/>
            <person name="Wang M."/>
            <person name="Zifcakova L."/>
            <person name="Wipf D."/>
            <person name="Zambonelli A."/>
            <person name="Paolocci F."/>
            <person name="Nowrousian M."/>
            <person name="Ottonello S."/>
            <person name="Baldrian P."/>
            <person name="Spatafora J.W."/>
            <person name="Henrissat B."/>
            <person name="Nagy L.G."/>
            <person name="Aury J.M."/>
            <person name="Wincker P."/>
            <person name="Grigoriev I.V."/>
            <person name="Bonfante P."/>
            <person name="Martin F.M."/>
        </authorList>
    </citation>
    <scope>NUCLEOTIDE SEQUENCE [LARGE SCALE GENOMIC DNA]</scope>
    <source>
        <strain evidence="3 4">ATCC MYA-4762</strain>
    </source>
</reference>
<evidence type="ECO:0000256" key="2">
    <source>
        <dbReference type="SAM" id="MobiDB-lite"/>
    </source>
</evidence>
<feature type="compositionally biased region" description="Basic and acidic residues" evidence="2">
    <location>
        <begin position="187"/>
        <end position="197"/>
    </location>
</feature>
<keyword evidence="1" id="KW-0175">Coiled coil</keyword>
<evidence type="ECO:0000256" key="1">
    <source>
        <dbReference type="SAM" id="Coils"/>
    </source>
</evidence>
<name>A0A3N4LX99_9PEZI</name>
<accession>A0A3N4LX99</accession>
<evidence type="ECO:0000313" key="4">
    <source>
        <dbReference type="Proteomes" id="UP000267821"/>
    </source>
</evidence>
<feature type="coiled-coil region" evidence="1">
    <location>
        <begin position="1"/>
        <end position="31"/>
    </location>
</feature>
<feature type="coiled-coil region" evidence="1">
    <location>
        <begin position="91"/>
        <end position="139"/>
    </location>
</feature>
<dbReference type="InParanoid" id="A0A3N4LX99"/>
<keyword evidence="4" id="KW-1185">Reference proteome</keyword>
<feature type="region of interest" description="Disordered" evidence="2">
    <location>
        <begin position="176"/>
        <end position="197"/>
    </location>
</feature>
<sequence>METIQGLEDEVEELKERLERERKLNKVLGDTNRGLMEDRRYTEAEEKFERLSNFLADTICCSRGRPVETLIGAVKDHLEKLEVRSREDPKFRNLKSETQKKTEELKKVKKEKEAWVQEKKELEERLASVQRELEQKRSLTQTPKPVKKIEVAEVGVQAFLVMVDAATEPQEKIPVVEKKKKRQSKGKGKEKEGAKEIQEDVEMVDEERFSQYEDLSDYGKDEAPVTTPVTKKQPTKRQVGSKAAKPRAAKYNKPAKPVDFGEHVDTRAFVVHGIPCQRPMADTIQMSLVTSILDTSIYWLQAYLQQSHIVNKHIFITRIFRFFLLSHHTYACNESHLYKI</sequence>